<dbReference type="EMBL" id="JAIWQS010000009">
    <property type="protein sequence ID" value="KAJ8755156.1"/>
    <property type="molecule type" value="Genomic_DNA"/>
</dbReference>
<evidence type="ECO:0000259" key="6">
    <source>
        <dbReference type="Pfam" id="PF17921"/>
    </source>
</evidence>
<dbReference type="FunFam" id="3.30.70.270:FF:000020">
    <property type="entry name" value="Transposon Tf2-6 polyprotein-like Protein"/>
    <property type="match status" value="1"/>
</dbReference>
<comment type="caution">
    <text evidence="7">The sequence shown here is derived from an EMBL/GenBank/DDBJ whole genome shotgun (WGS) entry which is preliminary data.</text>
</comment>
<dbReference type="InterPro" id="IPR050951">
    <property type="entry name" value="Retrovirus_Pol_polyprotein"/>
</dbReference>
<dbReference type="GO" id="GO:0004519">
    <property type="term" value="F:endonuclease activity"/>
    <property type="evidence" value="ECO:0007669"/>
    <property type="project" value="UniProtKB-KW"/>
</dbReference>
<dbReference type="Pfam" id="PF17921">
    <property type="entry name" value="Integrase_H2C2"/>
    <property type="match status" value="1"/>
</dbReference>
<dbReference type="InterPro" id="IPR043128">
    <property type="entry name" value="Rev_trsase/Diguanyl_cyclase"/>
</dbReference>
<dbReference type="Gene3D" id="3.10.10.10">
    <property type="entry name" value="HIV Type 1 Reverse Transcriptase, subunit A, domain 1"/>
    <property type="match status" value="1"/>
</dbReference>
<dbReference type="Gene3D" id="1.10.340.70">
    <property type="match status" value="1"/>
</dbReference>
<protein>
    <recommendedName>
        <fullName evidence="9">DNA/RNA polymerases superfamily protein</fullName>
    </recommendedName>
</protein>
<organism evidence="7 8">
    <name type="scientific">Erythroxylum novogranatense</name>
    <dbReference type="NCBI Taxonomy" id="1862640"/>
    <lineage>
        <taxon>Eukaryota</taxon>
        <taxon>Viridiplantae</taxon>
        <taxon>Streptophyta</taxon>
        <taxon>Embryophyta</taxon>
        <taxon>Tracheophyta</taxon>
        <taxon>Spermatophyta</taxon>
        <taxon>Magnoliopsida</taxon>
        <taxon>eudicotyledons</taxon>
        <taxon>Gunneridae</taxon>
        <taxon>Pentapetalae</taxon>
        <taxon>rosids</taxon>
        <taxon>fabids</taxon>
        <taxon>Malpighiales</taxon>
        <taxon>Erythroxylaceae</taxon>
        <taxon>Erythroxylum</taxon>
    </lineage>
</organism>
<sequence length="552" mass="63450">MACRLHGNRERLQYGLEVSTPLGSTTVLGEVYKGCPIQIDRAVLSADLIVLSLREIDVILGMDCLTAHRAVMDCYTKEAVPARMISFLSALRLMQGGCEAYLAHVVDTWVEQRLQDIPVIREFLDVFPDELPGLPPDQEIEFEIDLILGTAPISIPPYRMAPVELRELKAQLQELLDKGFIRLSVSPWGAPVLFVKKKDGTLRLCIDYRQLNWVTVKNKYPLPRIDDLFDQLQGAQVFTKLDLRSRYYQLRIAEADVPKSAFRSRHEHAEHLRTVLQIMRERQLYAKFTKCEFWLDEVVFLGHIVTGEGIQVDPRKVEAVLHWEAPRNVSEVRSFLGLAGYYCRFVEGFSLISAPLTKLLRKDVPFRWTEECQKSFEELKHRLTTTPVLSIPSGTRGYVVYSDGELPSARFGVSNSGFCSEDLETLFIDLGQDGALIATLRLRPMLNDRIRRVQDQDPVMVRLMDRVRSYSITDFKLRDGTLWMGQRLCVPDVDDLRREFLEEAHVAAYAMHPGTTKMYRTLKLHFWWPGMKRRVAEFVSRCLTCQQVKAEH</sequence>
<gene>
    <name evidence="7" type="ORF">K2173_018954</name>
</gene>
<accession>A0AAV8SSA0</accession>
<keyword evidence="1" id="KW-0808">Transferase</keyword>
<evidence type="ECO:0000313" key="7">
    <source>
        <dbReference type="EMBL" id="KAJ8755156.1"/>
    </source>
</evidence>
<keyword evidence="3" id="KW-0540">Nuclease</keyword>
<dbReference type="InterPro" id="IPR000477">
    <property type="entry name" value="RT_dom"/>
</dbReference>
<name>A0AAV8SSA0_9ROSI</name>
<reference evidence="7 8" key="1">
    <citation type="submission" date="2021-09" db="EMBL/GenBank/DDBJ databases">
        <title>Genomic insights and catalytic innovation underlie evolution of tropane alkaloids biosynthesis.</title>
        <authorList>
            <person name="Wang Y.-J."/>
            <person name="Tian T."/>
            <person name="Huang J.-P."/>
            <person name="Huang S.-X."/>
        </authorList>
    </citation>
    <scope>NUCLEOTIDE SEQUENCE [LARGE SCALE GENOMIC DNA]</scope>
    <source>
        <strain evidence="7">KIB-2018</strain>
        <tissue evidence="7">Leaf</tissue>
    </source>
</reference>
<keyword evidence="4" id="KW-0378">Hydrolase</keyword>
<dbReference type="PANTHER" id="PTHR37984:SF5">
    <property type="entry name" value="PROTEIN NYNRIN-LIKE"/>
    <property type="match status" value="1"/>
</dbReference>
<dbReference type="GO" id="GO:0016779">
    <property type="term" value="F:nucleotidyltransferase activity"/>
    <property type="evidence" value="ECO:0007669"/>
    <property type="project" value="UniProtKB-KW"/>
</dbReference>
<dbReference type="InterPro" id="IPR043502">
    <property type="entry name" value="DNA/RNA_pol_sf"/>
</dbReference>
<dbReference type="PANTHER" id="PTHR37984">
    <property type="entry name" value="PROTEIN CBG26694"/>
    <property type="match status" value="1"/>
</dbReference>
<dbReference type="InterPro" id="IPR021109">
    <property type="entry name" value="Peptidase_aspartic_dom_sf"/>
</dbReference>
<evidence type="ECO:0000256" key="1">
    <source>
        <dbReference type="ARBA" id="ARBA00022679"/>
    </source>
</evidence>
<feature type="domain" description="Reverse transcriptase" evidence="5">
    <location>
        <begin position="195"/>
        <end position="264"/>
    </location>
</feature>
<feature type="domain" description="Integrase zinc-binding" evidence="6">
    <location>
        <begin position="495"/>
        <end position="550"/>
    </location>
</feature>
<dbReference type="Gene3D" id="3.30.70.270">
    <property type="match status" value="3"/>
</dbReference>
<proteinExistence type="predicted"/>
<dbReference type="Pfam" id="PF00078">
    <property type="entry name" value="RVT_1"/>
    <property type="match status" value="1"/>
</dbReference>
<keyword evidence="2" id="KW-0548">Nucleotidyltransferase</keyword>
<evidence type="ECO:0008006" key="9">
    <source>
        <dbReference type="Google" id="ProtNLM"/>
    </source>
</evidence>
<dbReference type="Gene3D" id="2.40.70.10">
    <property type="entry name" value="Acid Proteases"/>
    <property type="match status" value="1"/>
</dbReference>
<evidence type="ECO:0000259" key="5">
    <source>
        <dbReference type="Pfam" id="PF00078"/>
    </source>
</evidence>
<evidence type="ECO:0000256" key="4">
    <source>
        <dbReference type="ARBA" id="ARBA00022759"/>
    </source>
</evidence>
<keyword evidence="8" id="KW-1185">Reference proteome</keyword>
<evidence type="ECO:0000256" key="2">
    <source>
        <dbReference type="ARBA" id="ARBA00022695"/>
    </source>
</evidence>
<evidence type="ECO:0000313" key="8">
    <source>
        <dbReference type="Proteomes" id="UP001159364"/>
    </source>
</evidence>
<dbReference type="Pfam" id="PF08284">
    <property type="entry name" value="RVP_2"/>
    <property type="match status" value="1"/>
</dbReference>
<evidence type="ECO:0000256" key="3">
    <source>
        <dbReference type="ARBA" id="ARBA00022722"/>
    </source>
</evidence>
<dbReference type="AlphaFoldDB" id="A0AAV8SSA0"/>
<dbReference type="CDD" id="cd01647">
    <property type="entry name" value="RT_LTR"/>
    <property type="match status" value="1"/>
</dbReference>
<dbReference type="Proteomes" id="UP001159364">
    <property type="component" value="Linkage Group LG09"/>
</dbReference>
<dbReference type="SUPFAM" id="SSF56672">
    <property type="entry name" value="DNA/RNA polymerases"/>
    <property type="match status" value="1"/>
</dbReference>
<dbReference type="InterPro" id="IPR041588">
    <property type="entry name" value="Integrase_H2C2"/>
</dbReference>
<keyword evidence="4" id="KW-0255">Endonuclease</keyword>